<accession>A0ABT4IRW5</accession>
<keyword evidence="13" id="KW-1185">Reference proteome</keyword>
<dbReference type="PANTHER" id="PTHR10642">
    <property type="entry name" value="RIBONUCLEASE H1"/>
    <property type="match status" value="1"/>
</dbReference>
<keyword evidence="6 10" id="KW-0479">Metal-binding</keyword>
<dbReference type="HAMAP" id="MF_00042">
    <property type="entry name" value="RNase_H"/>
    <property type="match status" value="1"/>
</dbReference>
<feature type="binding site" evidence="10">
    <location>
        <position position="152"/>
    </location>
    <ligand>
        <name>Mg(2+)</name>
        <dbReference type="ChEBI" id="CHEBI:18420"/>
        <label>2</label>
    </ligand>
</feature>
<protein>
    <recommendedName>
        <fullName evidence="4 10">Ribonuclease H</fullName>
        <shortName evidence="10">RNase H</shortName>
        <ecNumber evidence="4 10">3.1.26.4</ecNumber>
    </recommendedName>
</protein>
<dbReference type="InterPro" id="IPR036397">
    <property type="entry name" value="RNaseH_sf"/>
</dbReference>
<dbReference type="Pfam" id="PF00075">
    <property type="entry name" value="RNase_H"/>
    <property type="match status" value="1"/>
</dbReference>
<dbReference type="EMBL" id="JAKNQU010000002">
    <property type="protein sequence ID" value="MCZ0926343.1"/>
    <property type="molecule type" value="Genomic_DNA"/>
</dbReference>
<dbReference type="SUPFAM" id="SSF53098">
    <property type="entry name" value="Ribonuclease H-like"/>
    <property type="match status" value="1"/>
</dbReference>
<dbReference type="InterPro" id="IPR022892">
    <property type="entry name" value="RNaseHI"/>
</dbReference>
<organism evidence="12 13">
    <name type="scientific">Vreelandella janggokensis</name>
    <dbReference type="NCBI Taxonomy" id="370767"/>
    <lineage>
        <taxon>Bacteria</taxon>
        <taxon>Pseudomonadati</taxon>
        <taxon>Pseudomonadota</taxon>
        <taxon>Gammaproteobacteria</taxon>
        <taxon>Oceanospirillales</taxon>
        <taxon>Halomonadaceae</taxon>
        <taxon>Vreelandella</taxon>
    </lineage>
</organism>
<comment type="caution">
    <text evidence="12">The sequence shown here is derived from an EMBL/GenBank/DDBJ whole genome shotgun (WGS) entry which is preliminary data.</text>
</comment>
<dbReference type="CDD" id="cd09278">
    <property type="entry name" value="RNase_HI_prokaryote_like"/>
    <property type="match status" value="1"/>
</dbReference>
<evidence type="ECO:0000259" key="11">
    <source>
        <dbReference type="PROSITE" id="PS50879"/>
    </source>
</evidence>
<dbReference type="NCBIfam" id="NF001236">
    <property type="entry name" value="PRK00203.1"/>
    <property type="match status" value="1"/>
</dbReference>
<comment type="subcellular location">
    <subcellularLocation>
        <location evidence="10">Cytoplasm</location>
    </subcellularLocation>
</comment>
<evidence type="ECO:0000256" key="1">
    <source>
        <dbReference type="ARBA" id="ARBA00000077"/>
    </source>
</evidence>
<dbReference type="Proteomes" id="UP001321125">
    <property type="component" value="Unassembled WGS sequence"/>
</dbReference>
<comment type="function">
    <text evidence="10">Endonuclease that specifically degrades the RNA of RNA-DNA hybrids.</text>
</comment>
<comment type="subunit">
    <text evidence="3 10">Monomer.</text>
</comment>
<evidence type="ECO:0000256" key="4">
    <source>
        <dbReference type="ARBA" id="ARBA00012180"/>
    </source>
</evidence>
<dbReference type="InterPro" id="IPR002156">
    <property type="entry name" value="RNaseH_domain"/>
</dbReference>
<proteinExistence type="inferred from homology"/>
<sequence>MVAPNTLTDAKTPSNTVRIVTDGACTNNGQQNPKAGWGAVLLSASGHRLKLADKLQGEPVTNNRAELTAVIEALSALKQSSSVELTTDSKYVMDGATQWIHNWKRKGWKTASKQPVKNADLWRQIDELLAVHSVEFYWVRGHCGHPENELADQLAVAGAEGQSLREYDTLAVNTSDHHSAAIKGGANV</sequence>
<dbReference type="PROSITE" id="PS50879">
    <property type="entry name" value="RNASE_H_1"/>
    <property type="match status" value="1"/>
</dbReference>
<gene>
    <name evidence="10 12" type="primary">rnhA</name>
    <name evidence="12" type="ORF">L0635_04510</name>
</gene>
<dbReference type="PANTHER" id="PTHR10642:SF26">
    <property type="entry name" value="RIBONUCLEASE H1"/>
    <property type="match status" value="1"/>
</dbReference>
<feature type="binding site" evidence="10">
    <location>
        <position position="22"/>
    </location>
    <ligand>
        <name>Mg(2+)</name>
        <dbReference type="ChEBI" id="CHEBI:18420"/>
        <label>1</label>
    </ligand>
</feature>
<feature type="binding site" evidence="10">
    <location>
        <position position="88"/>
    </location>
    <ligand>
        <name>Mg(2+)</name>
        <dbReference type="ChEBI" id="CHEBI:18420"/>
        <label>1</label>
    </ligand>
</feature>
<keyword evidence="7 10" id="KW-0255">Endonuclease</keyword>
<evidence type="ECO:0000313" key="12">
    <source>
        <dbReference type="EMBL" id="MCZ0926343.1"/>
    </source>
</evidence>
<evidence type="ECO:0000256" key="5">
    <source>
        <dbReference type="ARBA" id="ARBA00022722"/>
    </source>
</evidence>
<evidence type="ECO:0000256" key="10">
    <source>
        <dbReference type="HAMAP-Rule" id="MF_00042"/>
    </source>
</evidence>
<name>A0ABT4IRW5_9GAMM</name>
<keyword evidence="5 10" id="KW-0540">Nuclease</keyword>
<comment type="cofactor">
    <cofactor evidence="10">
        <name>Mg(2+)</name>
        <dbReference type="ChEBI" id="CHEBI:18420"/>
    </cofactor>
    <text evidence="10">Binds 1 Mg(2+) ion per subunit. May bind a second metal ion at a regulatory site, or after substrate binding.</text>
</comment>
<dbReference type="GO" id="GO:0004523">
    <property type="term" value="F:RNA-DNA hybrid ribonuclease activity"/>
    <property type="evidence" value="ECO:0007669"/>
    <property type="project" value="UniProtKB-EC"/>
</dbReference>
<comment type="similarity">
    <text evidence="2 10">Belongs to the RNase H family.</text>
</comment>
<feature type="domain" description="RNase H type-1" evidence="11">
    <location>
        <begin position="13"/>
        <end position="160"/>
    </location>
</feature>
<keyword evidence="9 10" id="KW-0460">Magnesium</keyword>
<keyword evidence="8 10" id="KW-0378">Hydrolase</keyword>
<evidence type="ECO:0000313" key="13">
    <source>
        <dbReference type="Proteomes" id="UP001321125"/>
    </source>
</evidence>
<dbReference type="InterPro" id="IPR050092">
    <property type="entry name" value="RNase_H"/>
</dbReference>
<dbReference type="RefSeq" id="WP_268901223.1">
    <property type="nucleotide sequence ID" value="NZ_JAKNQT010000001.1"/>
</dbReference>
<evidence type="ECO:0000256" key="7">
    <source>
        <dbReference type="ARBA" id="ARBA00022759"/>
    </source>
</evidence>
<comment type="catalytic activity">
    <reaction evidence="1 10">
        <text>Endonucleolytic cleavage to 5'-phosphomonoester.</text>
        <dbReference type="EC" id="3.1.26.4"/>
    </reaction>
</comment>
<evidence type="ECO:0000256" key="3">
    <source>
        <dbReference type="ARBA" id="ARBA00011245"/>
    </source>
</evidence>
<evidence type="ECO:0000256" key="2">
    <source>
        <dbReference type="ARBA" id="ARBA00005300"/>
    </source>
</evidence>
<keyword evidence="10" id="KW-0963">Cytoplasm</keyword>
<dbReference type="InterPro" id="IPR012337">
    <property type="entry name" value="RNaseH-like_sf"/>
</dbReference>
<evidence type="ECO:0000256" key="8">
    <source>
        <dbReference type="ARBA" id="ARBA00022801"/>
    </source>
</evidence>
<reference evidence="12 13" key="1">
    <citation type="submission" date="2022-02" db="EMBL/GenBank/DDBJ databases">
        <title>Study of halophilic communities from a Mexican lake.</title>
        <authorList>
            <person name="Hernandez-Soto L.M."/>
            <person name="Martinez-Abarca F."/>
            <person name="Ramirez-Saad H.C."/>
            <person name="Aguirre-Garrido J.F."/>
        </authorList>
    </citation>
    <scope>NUCLEOTIDE SEQUENCE [LARGE SCALE GENOMIC DNA]</scope>
    <source>
        <strain evidence="12 13">Hjan13</strain>
    </source>
</reference>
<feature type="binding site" evidence="10">
    <location>
        <position position="22"/>
    </location>
    <ligand>
        <name>Mg(2+)</name>
        <dbReference type="ChEBI" id="CHEBI:18420"/>
        <label>2</label>
    </ligand>
</feature>
<evidence type="ECO:0000256" key="9">
    <source>
        <dbReference type="ARBA" id="ARBA00022842"/>
    </source>
</evidence>
<dbReference type="Gene3D" id="3.30.420.10">
    <property type="entry name" value="Ribonuclease H-like superfamily/Ribonuclease H"/>
    <property type="match status" value="1"/>
</dbReference>
<feature type="binding site" evidence="10">
    <location>
        <position position="66"/>
    </location>
    <ligand>
        <name>Mg(2+)</name>
        <dbReference type="ChEBI" id="CHEBI:18420"/>
        <label>1</label>
    </ligand>
</feature>
<evidence type="ECO:0000256" key="6">
    <source>
        <dbReference type="ARBA" id="ARBA00022723"/>
    </source>
</evidence>
<dbReference type="EC" id="3.1.26.4" evidence="4 10"/>